<evidence type="ECO:0000259" key="1">
    <source>
        <dbReference type="Pfam" id="PF05239"/>
    </source>
</evidence>
<comment type="caution">
    <text evidence="2">The sequence shown here is derived from an EMBL/GenBank/DDBJ whole genome shotgun (WGS) entry which is preliminary data.</text>
</comment>
<dbReference type="InterPro" id="IPR011033">
    <property type="entry name" value="PRC_barrel-like_sf"/>
</dbReference>
<dbReference type="RefSeq" id="WP_103224446.1">
    <property type="nucleotide sequence ID" value="NZ_PPCN01000011.1"/>
</dbReference>
<accession>A0A2S3UM60</accession>
<dbReference type="PANTHER" id="PTHR36505">
    <property type="entry name" value="BLR1072 PROTEIN"/>
    <property type="match status" value="1"/>
</dbReference>
<evidence type="ECO:0000313" key="3">
    <source>
        <dbReference type="Proteomes" id="UP000236959"/>
    </source>
</evidence>
<organism evidence="2 3">
    <name type="scientific">Roseibium marinum</name>
    <dbReference type="NCBI Taxonomy" id="281252"/>
    <lineage>
        <taxon>Bacteria</taxon>
        <taxon>Pseudomonadati</taxon>
        <taxon>Pseudomonadota</taxon>
        <taxon>Alphaproteobacteria</taxon>
        <taxon>Hyphomicrobiales</taxon>
        <taxon>Stappiaceae</taxon>
        <taxon>Roseibium</taxon>
    </lineage>
</organism>
<feature type="domain" description="PRC-barrel" evidence="1">
    <location>
        <begin position="13"/>
        <end position="87"/>
    </location>
</feature>
<dbReference type="EMBL" id="PPCN01000011">
    <property type="protein sequence ID" value="POF28786.1"/>
    <property type="molecule type" value="Genomic_DNA"/>
</dbReference>
<dbReference type="SUPFAM" id="SSF50346">
    <property type="entry name" value="PRC-barrel domain"/>
    <property type="match status" value="1"/>
</dbReference>
<dbReference type="Proteomes" id="UP000236959">
    <property type="component" value="Unassembled WGS sequence"/>
</dbReference>
<protein>
    <submittedName>
        <fullName evidence="2">PRC-barrel domain protein</fullName>
    </submittedName>
</protein>
<name>A0A2S3UM60_9HYPH</name>
<dbReference type="OrthoDB" id="7274881at2"/>
<dbReference type="PANTHER" id="PTHR36505:SF1">
    <property type="entry name" value="BLR1072 PROTEIN"/>
    <property type="match status" value="1"/>
</dbReference>
<keyword evidence="3" id="KW-1185">Reference proteome</keyword>
<reference evidence="2 3" key="1">
    <citation type="submission" date="2018-01" db="EMBL/GenBank/DDBJ databases">
        <title>Genomic Encyclopedia of Archaeal and Bacterial Type Strains, Phase II (KMG-II): from individual species to whole genera.</title>
        <authorList>
            <person name="Goeker M."/>
        </authorList>
    </citation>
    <scope>NUCLEOTIDE SEQUENCE [LARGE SCALE GENOMIC DNA]</scope>
    <source>
        <strain evidence="2 3">DSM 17023</strain>
    </source>
</reference>
<dbReference type="Gene3D" id="2.30.30.240">
    <property type="entry name" value="PRC-barrel domain"/>
    <property type="match status" value="1"/>
</dbReference>
<gene>
    <name evidence="2" type="ORF">CLV41_11136</name>
</gene>
<dbReference type="InterPro" id="IPR027275">
    <property type="entry name" value="PRC-brl_dom"/>
</dbReference>
<evidence type="ECO:0000313" key="2">
    <source>
        <dbReference type="EMBL" id="POF28786.1"/>
    </source>
</evidence>
<proteinExistence type="predicted"/>
<dbReference type="AlphaFoldDB" id="A0A2S3UM60"/>
<sequence length="118" mass="13457">MDQKFASSAVVNSKDVNGTAVYGIEGEKVGEIDHLTIEKNSGTVTFAVMTFGGFLGFGQDEYPIPWKKLSYDVSKDAFVTDISEEQLKGAPRTHPDWHSDREWEKRSFDYFSVPYYWM</sequence>
<dbReference type="Pfam" id="PF05239">
    <property type="entry name" value="PRC"/>
    <property type="match status" value="1"/>
</dbReference>